<sequence>MREIDFHFARFISGLCPHDDPDIFMGAALVSNAAGNGDIYLDLALSAGKPLGESLGAESRLRCPELNAWTEKLHASPVVGSPGELRPLILDKKNRLYLFRYWNYEKKLADLILKRAQEHIGVIDESLLRNSLQRLFPEVSDNGIDWQKVAALAAILKKFCLISGGPGTGKTFTVANILALLFEQAGDGRLEILLAAPTGKAAARLSESIRTAKKTLNCRKDIIDAIPSESYTIHRLLKTIPGSPYFIHNSENRLPADVLVVDEASMIDLALMSKLLEAIPATARLILIGDKDQLASVEAGSVLGDICDRNRVHGFSERFCKRLEKITGKEFNVGIEHDNLKNGLQDCIVVLKKSFRFTDSSTIGQLSRSVNRGDVEKVLDVLKTSPIPINWIETQGRKDLFQALAKKIIQGYAEYLKTTDPQTALERFNRFKILCAVNIGPFGVNAVNMLAEKALSREGLIQPEQDWYMGRPVLITRNDYNLGLFNGDMGLTLPAPDSDNKDLYVYFPGSSGQLRRFLPQRLPEHATVFAMTVHKSQGSEFDDVLLILPEKDYPVLTRELIYTAITRARQNISIWGIEGVVRAAVSRKIERTSGLRDALWAS</sequence>
<keyword evidence="6" id="KW-0269">Exonuclease</keyword>
<dbReference type="EC" id="3.1.11.5" evidence="13"/>
<gene>
    <name evidence="13" type="primary">recD</name>
    <name evidence="13" type="ORF">H8D96_07420</name>
</gene>
<reference evidence="13 14" key="1">
    <citation type="submission" date="2020-08" db="EMBL/GenBank/DDBJ databases">
        <title>Bridging the membrane lipid divide: bacteria of the FCB group superphylum have the potential to synthesize archaeal ether lipids.</title>
        <authorList>
            <person name="Villanueva L."/>
            <person name="Von Meijenfeldt F.A.B."/>
            <person name="Westbye A.B."/>
            <person name="Yadav S."/>
            <person name="Hopmans E.C."/>
            <person name="Dutilh B.E."/>
            <person name="Sinninghe Damste J.S."/>
        </authorList>
    </citation>
    <scope>NUCLEOTIDE SEQUENCE [LARGE SCALE GENOMIC DNA]</scope>
    <source>
        <strain evidence="13">NIOZ-UU17</strain>
    </source>
</reference>
<dbReference type="CDD" id="cd17933">
    <property type="entry name" value="DEXSc_RecD-like"/>
    <property type="match status" value="1"/>
</dbReference>
<evidence type="ECO:0000256" key="7">
    <source>
        <dbReference type="ARBA" id="ARBA00022840"/>
    </source>
</evidence>
<evidence type="ECO:0000313" key="13">
    <source>
        <dbReference type="EMBL" id="MBC8431735.1"/>
    </source>
</evidence>
<keyword evidence="2" id="KW-0547">Nucleotide-binding</keyword>
<dbReference type="CDD" id="cd18809">
    <property type="entry name" value="SF1_C_RecD"/>
    <property type="match status" value="1"/>
</dbReference>
<feature type="non-terminal residue" evidence="13">
    <location>
        <position position="602"/>
    </location>
</feature>
<feature type="domain" description="UvrD-like helicase C-terminal" evidence="11">
    <location>
        <begin position="528"/>
        <end position="570"/>
    </location>
</feature>
<evidence type="ECO:0000256" key="8">
    <source>
        <dbReference type="ARBA" id="ARBA00023125"/>
    </source>
</evidence>
<evidence type="ECO:0000256" key="9">
    <source>
        <dbReference type="ARBA" id="ARBA00023204"/>
    </source>
</evidence>
<accession>A0A8J6TS57</accession>
<dbReference type="HAMAP" id="MF_01487">
    <property type="entry name" value="RecD"/>
    <property type="match status" value="1"/>
</dbReference>
<keyword evidence="4 13" id="KW-0378">Hydrolase</keyword>
<dbReference type="SUPFAM" id="SSF52540">
    <property type="entry name" value="P-loop containing nucleoside triphosphate hydrolases"/>
    <property type="match status" value="1"/>
</dbReference>
<keyword evidence="3" id="KW-0227">DNA damage</keyword>
<dbReference type="InterPro" id="IPR006344">
    <property type="entry name" value="RecD"/>
</dbReference>
<dbReference type="InterPro" id="IPR041851">
    <property type="entry name" value="RecD_N_sf"/>
</dbReference>
<keyword evidence="8" id="KW-0238">DNA-binding</keyword>
<dbReference type="GO" id="GO:0006302">
    <property type="term" value="P:double-strand break repair"/>
    <property type="evidence" value="ECO:0007669"/>
    <property type="project" value="InterPro"/>
</dbReference>
<dbReference type="PANTHER" id="PTHR43788:SF6">
    <property type="entry name" value="DNA HELICASE B"/>
    <property type="match status" value="1"/>
</dbReference>
<name>A0A8J6TS57_9BACT</name>
<dbReference type="Proteomes" id="UP000605201">
    <property type="component" value="Unassembled WGS sequence"/>
</dbReference>
<feature type="domain" description="RecBCD enzyme subunit RecD N-terminal" evidence="12">
    <location>
        <begin position="1"/>
        <end position="97"/>
    </location>
</feature>
<comment type="caution">
    <text evidence="13">The sequence shown here is derived from an EMBL/GenBank/DDBJ whole genome shotgun (WGS) entry which is preliminary data.</text>
</comment>
<dbReference type="NCBIfam" id="TIGR01447">
    <property type="entry name" value="recD"/>
    <property type="match status" value="1"/>
</dbReference>
<keyword evidence="7" id="KW-0067">ATP-binding</keyword>
<evidence type="ECO:0000256" key="4">
    <source>
        <dbReference type="ARBA" id="ARBA00022801"/>
    </source>
</evidence>
<dbReference type="InterPro" id="IPR050534">
    <property type="entry name" value="Coronavir_polyprotein_1ab"/>
</dbReference>
<evidence type="ECO:0000256" key="10">
    <source>
        <dbReference type="ARBA" id="ARBA00023235"/>
    </source>
</evidence>
<keyword evidence="9" id="KW-0234">DNA repair</keyword>
<dbReference type="InterPro" id="IPR027785">
    <property type="entry name" value="UvrD-like_helicase_C"/>
</dbReference>
<dbReference type="Pfam" id="PF21185">
    <property type="entry name" value="RecD_N"/>
    <property type="match status" value="1"/>
</dbReference>
<dbReference type="Gene3D" id="1.10.10.1020">
    <property type="entry name" value="RecBCD complex, subunit RecD, N-terminal domain"/>
    <property type="match status" value="1"/>
</dbReference>
<keyword evidence="10" id="KW-0413">Isomerase</keyword>
<keyword evidence="5" id="KW-0347">Helicase</keyword>
<dbReference type="Gene3D" id="3.40.50.300">
    <property type="entry name" value="P-loop containing nucleotide triphosphate hydrolases"/>
    <property type="match status" value="3"/>
</dbReference>
<dbReference type="PANTHER" id="PTHR43788">
    <property type="entry name" value="DNA2/NAM7 HELICASE FAMILY MEMBER"/>
    <property type="match status" value="1"/>
</dbReference>
<dbReference type="GO" id="GO:0008854">
    <property type="term" value="F:exodeoxyribonuclease V activity"/>
    <property type="evidence" value="ECO:0007669"/>
    <property type="project" value="UniProtKB-EC"/>
</dbReference>
<proteinExistence type="inferred from homology"/>
<evidence type="ECO:0000256" key="2">
    <source>
        <dbReference type="ARBA" id="ARBA00022741"/>
    </source>
</evidence>
<organism evidence="13 14">
    <name type="scientific">Candidatus Desulfatibia vada</name>
    <dbReference type="NCBI Taxonomy" id="2841696"/>
    <lineage>
        <taxon>Bacteria</taxon>
        <taxon>Pseudomonadati</taxon>
        <taxon>Thermodesulfobacteriota</taxon>
        <taxon>Desulfobacteria</taxon>
        <taxon>Desulfobacterales</taxon>
        <taxon>Desulfobacterales incertae sedis</taxon>
        <taxon>Candidatus Desulfatibia</taxon>
    </lineage>
</organism>
<dbReference type="EMBL" id="JACNIG010000168">
    <property type="protein sequence ID" value="MBC8431735.1"/>
    <property type="molecule type" value="Genomic_DNA"/>
</dbReference>
<evidence type="ECO:0000256" key="6">
    <source>
        <dbReference type="ARBA" id="ARBA00022839"/>
    </source>
</evidence>
<evidence type="ECO:0000256" key="5">
    <source>
        <dbReference type="ARBA" id="ARBA00022806"/>
    </source>
</evidence>
<protein>
    <submittedName>
        <fullName evidence="13">Exodeoxyribonuclease V subunit alpha</fullName>
        <ecNumber evidence="13">3.1.11.5</ecNumber>
    </submittedName>
</protein>
<dbReference type="AlphaFoldDB" id="A0A8J6TS57"/>
<evidence type="ECO:0000313" key="14">
    <source>
        <dbReference type="Proteomes" id="UP000605201"/>
    </source>
</evidence>
<evidence type="ECO:0000256" key="3">
    <source>
        <dbReference type="ARBA" id="ARBA00022763"/>
    </source>
</evidence>
<dbReference type="GO" id="GO:0005524">
    <property type="term" value="F:ATP binding"/>
    <property type="evidence" value="ECO:0007669"/>
    <property type="project" value="UniProtKB-KW"/>
</dbReference>
<dbReference type="Pfam" id="PF13538">
    <property type="entry name" value="UvrD_C_2"/>
    <property type="match status" value="1"/>
</dbReference>
<dbReference type="GO" id="GO:0009338">
    <property type="term" value="C:exodeoxyribonuclease V complex"/>
    <property type="evidence" value="ECO:0007669"/>
    <property type="project" value="InterPro"/>
</dbReference>
<dbReference type="InterPro" id="IPR027417">
    <property type="entry name" value="P-loop_NTPase"/>
</dbReference>
<dbReference type="GO" id="GO:0017116">
    <property type="term" value="F:single-stranded DNA helicase activity"/>
    <property type="evidence" value="ECO:0007669"/>
    <property type="project" value="TreeGrafter"/>
</dbReference>
<evidence type="ECO:0000256" key="1">
    <source>
        <dbReference type="ARBA" id="ARBA00022722"/>
    </source>
</evidence>
<dbReference type="GO" id="GO:0006310">
    <property type="term" value="P:DNA recombination"/>
    <property type="evidence" value="ECO:0007669"/>
    <property type="project" value="InterPro"/>
</dbReference>
<keyword evidence="1" id="KW-0540">Nuclease</keyword>
<dbReference type="GO" id="GO:0003677">
    <property type="term" value="F:DNA binding"/>
    <property type="evidence" value="ECO:0007669"/>
    <property type="project" value="UniProtKB-KW"/>
</dbReference>
<dbReference type="InterPro" id="IPR049550">
    <property type="entry name" value="RecD_N"/>
</dbReference>
<dbReference type="Pfam" id="PF13245">
    <property type="entry name" value="AAA_19"/>
    <property type="match status" value="1"/>
</dbReference>
<evidence type="ECO:0000259" key="12">
    <source>
        <dbReference type="Pfam" id="PF21185"/>
    </source>
</evidence>
<evidence type="ECO:0000259" key="11">
    <source>
        <dbReference type="Pfam" id="PF13538"/>
    </source>
</evidence>